<dbReference type="Proteomes" id="UP000642094">
    <property type="component" value="Unassembled WGS sequence"/>
</dbReference>
<sequence length="60" mass="6836">MTYSELREKGDASNKQLRRIPPLKRNKKASDLLSHVGTWQGDDLAECLAFVQNTRSGTRF</sequence>
<name>A0ABR7ZVX7_9CYAN</name>
<evidence type="ECO:0000313" key="3">
    <source>
        <dbReference type="Proteomes" id="UP000642094"/>
    </source>
</evidence>
<evidence type="ECO:0000313" key="2">
    <source>
        <dbReference type="EMBL" id="MBD2187655.1"/>
    </source>
</evidence>
<comment type="caution">
    <text evidence="2">The sequence shown here is derived from an EMBL/GenBank/DDBJ whole genome shotgun (WGS) entry which is preliminary data.</text>
</comment>
<gene>
    <name evidence="2" type="ORF">H6F41_05795</name>
</gene>
<evidence type="ECO:0000256" key="1">
    <source>
        <dbReference type="SAM" id="MobiDB-lite"/>
    </source>
</evidence>
<dbReference type="RefSeq" id="WP_190402529.1">
    <property type="nucleotide sequence ID" value="NZ_JACJQB010000007.1"/>
</dbReference>
<accession>A0ABR7ZVX7</accession>
<protein>
    <submittedName>
        <fullName evidence="2">Uncharacterized protein</fullName>
    </submittedName>
</protein>
<organism evidence="2 3">
    <name type="scientific">Pseudanabaena mucicola FACHB-723</name>
    <dbReference type="NCBI Taxonomy" id="2692860"/>
    <lineage>
        <taxon>Bacteria</taxon>
        <taxon>Bacillati</taxon>
        <taxon>Cyanobacteriota</taxon>
        <taxon>Cyanophyceae</taxon>
        <taxon>Pseudanabaenales</taxon>
        <taxon>Pseudanabaenaceae</taxon>
        <taxon>Pseudanabaena</taxon>
    </lineage>
</organism>
<feature type="compositionally biased region" description="Basic residues" evidence="1">
    <location>
        <begin position="16"/>
        <end position="26"/>
    </location>
</feature>
<keyword evidence="3" id="KW-1185">Reference proteome</keyword>
<feature type="region of interest" description="Disordered" evidence="1">
    <location>
        <begin position="1"/>
        <end position="26"/>
    </location>
</feature>
<dbReference type="EMBL" id="JACJQB010000007">
    <property type="protein sequence ID" value="MBD2187655.1"/>
    <property type="molecule type" value="Genomic_DNA"/>
</dbReference>
<feature type="compositionally biased region" description="Basic and acidic residues" evidence="1">
    <location>
        <begin position="1"/>
        <end position="12"/>
    </location>
</feature>
<proteinExistence type="predicted"/>
<reference evidence="2 3" key="1">
    <citation type="journal article" date="2020" name="ISME J.">
        <title>Comparative genomics reveals insights into cyanobacterial evolution and habitat adaptation.</title>
        <authorList>
            <person name="Chen M.Y."/>
            <person name="Teng W.K."/>
            <person name="Zhao L."/>
            <person name="Hu C.X."/>
            <person name="Zhou Y.K."/>
            <person name="Han B.P."/>
            <person name="Song L.R."/>
            <person name="Shu W.S."/>
        </authorList>
    </citation>
    <scope>NUCLEOTIDE SEQUENCE [LARGE SCALE GENOMIC DNA]</scope>
    <source>
        <strain evidence="2 3">FACHB-723</strain>
    </source>
</reference>